<reference evidence="1" key="1">
    <citation type="submission" date="2021-02" db="EMBL/GenBank/DDBJ databases">
        <authorList>
            <person name="Nowell W R."/>
        </authorList>
    </citation>
    <scope>NUCLEOTIDE SEQUENCE</scope>
</reference>
<evidence type="ECO:0008006" key="3">
    <source>
        <dbReference type="Google" id="ProtNLM"/>
    </source>
</evidence>
<dbReference type="Proteomes" id="UP000663836">
    <property type="component" value="Unassembled WGS sequence"/>
</dbReference>
<organism evidence="1 2">
    <name type="scientific">Rotaria sordida</name>
    <dbReference type="NCBI Taxonomy" id="392033"/>
    <lineage>
        <taxon>Eukaryota</taxon>
        <taxon>Metazoa</taxon>
        <taxon>Spiralia</taxon>
        <taxon>Gnathifera</taxon>
        <taxon>Rotifera</taxon>
        <taxon>Eurotatoria</taxon>
        <taxon>Bdelloidea</taxon>
        <taxon>Philodinida</taxon>
        <taxon>Philodinidae</taxon>
        <taxon>Rotaria</taxon>
    </lineage>
</organism>
<proteinExistence type="predicted"/>
<name>A0A819X747_9BILA</name>
<feature type="non-terminal residue" evidence="1">
    <location>
        <position position="1"/>
    </location>
</feature>
<comment type="caution">
    <text evidence="1">The sequence shown here is derived from an EMBL/GenBank/DDBJ whole genome shotgun (WGS) entry which is preliminary data.</text>
</comment>
<dbReference type="InterPro" id="IPR036397">
    <property type="entry name" value="RNaseH_sf"/>
</dbReference>
<dbReference type="Gene3D" id="3.30.420.10">
    <property type="entry name" value="Ribonuclease H-like superfamily/Ribonuclease H"/>
    <property type="match status" value="1"/>
</dbReference>
<dbReference type="EMBL" id="CAJOBD010009346">
    <property type="protein sequence ID" value="CAF4133170.1"/>
    <property type="molecule type" value="Genomic_DNA"/>
</dbReference>
<dbReference type="SUPFAM" id="SSF46689">
    <property type="entry name" value="Homeodomain-like"/>
    <property type="match status" value="1"/>
</dbReference>
<evidence type="ECO:0000313" key="2">
    <source>
        <dbReference type="Proteomes" id="UP000663836"/>
    </source>
</evidence>
<accession>A0A819X747</accession>
<protein>
    <recommendedName>
        <fullName evidence="3">Transposase</fullName>
    </recommendedName>
</protein>
<dbReference type="InterPro" id="IPR009057">
    <property type="entry name" value="Homeodomain-like_sf"/>
</dbReference>
<dbReference type="PANTHER" id="PTHR46068:SF1">
    <property type="entry name" value="TRANSPOSASE IS30-LIKE HTH DOMAIN-CONTAINING PROTEIN"/>
    <property type="match status" value="1"/>
</dbReference>
<evidence type="ECO:0000313" key="1">
    <source>
        <dbReference type="EMBL" id="CAF4133170.1"/>
    </source>
</evidence>
<sequence length="214" mass="24743">GIRSASLIHREANIPLSTIYYNIDKLKQTGALKHRDENGRPRVLGGKEKKAIGQYVRYNNEITLNKIKEKLSEMHYKSVSTSIMSRHLHEYGYKNVLPQSTHMLTSDEKQQPVQWTNKHINDDFNTTIFIDESSFSFFNVPQLLDWPSNSPDANPIENIWSMVKRNVEKRKPTNTDELELFLAEEFENIDANVVKNCVMSMKKRCLSLIDGKGE</sequence>
<gene>
    <name evidence="1" type="ORF">JBS370_LOCUS33148</name>
</gene>
<dbReference type="GO" id="GO:0003676">
    <property type="term" value="F:nucleic acid binding"/>
    <property type="evidence" value="ECO:0007669"/>
    <property type="project" value="InterPro"/>
</dbReference>
<dbReference type="PANTHER" id="PTHR46068">
    <property type="entry name" value="PROTEIN CBG27172"/>
    <property type="match status" value="1"/>
</dbReference>
<dbReference type="AlphaFoldDB" id="A0A819X747"/>